<evidence type="ECO:0000313" key="4">
    <source>
        <dbReference type="Proteomes" id="UP000011715"/>
    </source>
</evidence>
<dbReference type="EMBL" id="GL876975">
    <property type="protein sequence ID" value="KLU90706.1"/>
    <property type="molecule type" value="Genomic_DNA"/>
</dbReference>
<protein>
    <submittedName>
        <fullName evidence="2 3">Uncharacterized protein</fullName>
    </submittedName>
</protein>
<dbReference type="VEuPathDB" id="FungiDB:MAPG_10558"/>
<sequence>MSASLFACLCSSETAEEQTRRANQTDADPVAGRARGYPIPPRRSEPKQIEPCRVHRSHVQRRGEQTPTLVAVPARVTQSRLAEQSQNHLSRAVPYAPRKWCMLHDAKSSWSDTWVRMQSKPRMVHLLSGDYDGAWHVHREHSWLPQAMAVHGNVHREHSTTPASQLPEAMTVHGTAHREHSWLPQAMTVHGMCIASTAGCPRL</sequence>
<organism evidence="3 4">
    <name type="scientific">Magnaporthiopsis poae (strain ATCC 64411 / 73-15)</name>
    <name type="common">Kentucky bluegrass fungus</name>
    <name type="synonym">Magnaporthe poae</name>
    <dbReference type="NCBI Taxonomy" id="644358"/>
    <lineage>
        <taxon>Eukaryota</taxon>
        <taxon>Fungi</taxon>
        <taxon>Dikarya</taxon>
        <taxon>Ascomycota</taxon>
        <taxon>Pezizomycotina</taxon>
        <taxon>Sordariomycetes</taxon>
        <taxon>Sordariomycetidae</taxon>
        <taxon>Magnaporthales</taxon>
        <taxon>Magnaporthaceae</taxon>
        <taxon>Magnaporthiopsis</taxon>
    </lineage>
</organism>
<dbReference type="Proteomes" id="UP000011715">
    <property type="component" value="Unassembled WGS sequence"/>
</dbReference>
<reference evidence="3" key="5">
    <citation type="submission" date="2015-06" db="UniProtKB">
        <authorList>
            <consortium name="EnsemblFungi"/>
        </authorList>
    </citation>
    <scope>IDENTIFICATION</scope>
    <source>
        <strain evidence="3">ATCC 64411</strain>
    </source>
</reference>
<evidence type="ECO:0000256" key="1">
    <source>
        <dbReference type="SAM" id="MobiDB-lite"/>
    </source>
</evidence>
<dbReference type="AlphaFoldDB" id="A0A0C4ECW9"/>
<name>A0A0C4ECW9_MAGP6</name>
<reference evidence="2" key="3">
    <citation type="submission" date="2011-03" db="EMBL/GenBank/DDBJ databases">
        <title>Annotation of Magnaporthe poae ATCC 64411.</title>
        <authorList>
            <person name="Ma L.-J."/>
            <person name="Dead R."/>
            <person name="Young S.K."/>
            <person name="Zeng Q."/>
            <person name="Gargeya S."/>
            <person name="Fitzgerald M."/>
            <person name="Haas B."/>
            <person name="Abouelleil A."/>
            <person name="Alvarado L."/>
            <person name="Arachchi H.M."/>
            <person name="Berlin A."/>
            <person name="Brown A."/>
            <person name="Chapman S.B."/>
            <person name="Chen Z."/>
            <person name="Dunbar C."/>
            <person name="Freedman E."/>
            <person name="Gearin G."/>
            <person name="Gellesch M."/>
            <person name="Goldberg J."/>
            <person name="Griggs A."/>
            <person name="Gujja S."/>
            <person name="Heiman D."/>
            <person name="Howarth C."/>
            <person name="Larson L."/>
            <person name="Lui A."/>
            <person name="MacDonald P.J.P."/>
            <person name="Mehta T."/>
            <person name="Montmayeur A."/>
            <person name="Murphy C."/>
            <person name="Neiman D."/>
            <person name="Pearson M."/>
            <person name="Priest M."/>
            <person name="Roberts A."/>
            <person name="Saif S."/>
            <person name="Shea T."/>
            <person name="Shenoy N."/>
            <person name="Sisk P."/>
            <person name="Stolte C."/>
            <person name="Sykes S."/>
            <person name="Yandava C."/>
            <person name="Wortman J."/>
            <person name="Nusbaum C."/>
            <person name="Birren B."/>
        </authorList>
    </citation>
    <scope>NUCLEOTIDE SEQUENCE</scope>
    <source>
        <strain evidence="2">ATCC 64411</strain>
    </source>
</reference>
<accession>A0A0C4ECW9</accession>
<evidence type="ECO:0000313" key="2">
    <source>
        <dbReference type="EMBL" id="KLU90706.1"/>
    </source>
</evidence>
<feature type="region of interest" description="Disordered" evidence="1">
    <location>
        <begin position="17"/>
        <end position="46"/>
    </location>
</feature>
<evidence type="ECO:0000313" key="3">
    <source>
        <dbReference type="EnsemblFungi" id="MAPG_10558T0"/>
    </source>
</evidence>
<reference evidence="4" key="1">
    <citation type="submission" date="2010-05" db="EMBL/GenBank/DDBJ databases">
        <title>The genome sequence of Magnaporthe poae strain ATCC 64411.</title>
        <authorList>
            <person name="Ma L.-J."/>
            <person name="Dead R."/>
            <person name="Young S."/>
            <person name="Zeng Q."/>
            <person name="Koehrsen M."/>
            <person name="Alvarado L."/>
            <person name="Berlin A."/>
            <person name="Chapman S.B."/>
            <person name="Chen Z."/>
            <person name="Freedman E."/>
            <person name="Gellesch M."/>
            <person name="Goldberg J."/>
            <person name="Griggs A."/>
            <person name="Gujja S."/>
            <person name="Heilman E.R."/>
            <person name="Heiman D."/>
            <person name="Hepburn T."/>
            <person name="Howarth C."/>
            <person name="Jen D."/>
            <person name="Larson L."/>
            <person name="Mehta T."/>
            <person name="Neiman D."/>
            <person name="Pearson M."/>
            <person name="Roberts A."/>
            <person name="Saif S."/>
            <person name="Shea T."/>
            <person name="Shenoy N."/>
            <person name="Sisk P."/>
            <person name="Stolte C."/>
            <person name="Sykes S."/>
            <person name="Walk T."/>
            <person name="White J."/>
            <person name="Yandava C."/>
            <person name="Haas B."/>
            <person name="Nusbaum C."/>
            <person name="Birren B."/>
        </authorList>
    </citation>
    <scope>NUCLEOTIDE SEQUENCE [LARGE SCALE GENOMIC DNA]</scope>
    <source>
        <strain evidence="4">ATCC 64411 / 73-15</strain>
    </source>
</reference>
<reference evidence="3" key="4">
    <citation type="journal article" date="2015" name="G3 (Bethesda)">
        <title>Genome sequences of three phytopathogenic species of the Magnaporthaceae family of fungi.</title>
        <authorList>
            <person name="Okagaki L.H."/>
            <person name="Nunes C.C."/>
            <person name="Sailsbery J."/>
            <person name="Clay B."/>
            <person name="Brown D."/>
            <person name="John T."/>
            <person name="Oh Y."/>
            <person name="Young N."/>
            <person name="Fitzgerald M."/>
            <person name="Haas B.J."/>
            <person name="Zeng Q."/>
            <person name="Young S."/>
            <person name="Adiconis X."/>
            <person name="Fan L."/>
            <person name="Levin J.Z."/>
            <person name="Mitchell T.K."/>
            <person name="Okubara P.A."/>
            <person name="Farman M.L."/>
            <person name="Kohn L.M."/>
            <person name="Birren B."/>
            <person name="Ma L.-J."/>
            <person name="Dean R.A."/>
        </authorList>
    </citation>
    <scope>NUCLEOTIDE SEQUENCE</scope>
    <source>
        <strain evidence="3">ATCC 64411 / 73-15</strain>
    </source>
</reference>
<keyword evidence="4" id="KW-1185">Reference proteome</keyword>
<gene>
    <name evidence="2" type="ORF">MAPG_10558</name>
</gene>
<proteinExistence type="predicted"/>
<dbReference type="EMBL" id="ADBL01002359">
    <property type="status" value="NOT_ANNOTATED_CDS"/>
    <property type="molecule type" value="Genomic_DNA"/>
</dbReference>
<dbReference type="EnsemblFungi" id="MAPG_10558T0">
    <property type="protein sequence ID" value="MAPG_10558T0"/>
    <property type="gene ID" value="MAPG_10558"/>
</dbReference>
<reference evidence="2" key="2">
    <citation type="submission" date="2010-05" db="EMBL/GenBank/DDBJ databases">
        <title>The Genome Sequence of Magnaporthe poae strain ATCC 64411.</title>
        <authorList>
            <consortium name="The Broad Institute Genome Sequencing Platform"/>
            <consortium name="Broad Institute Genome Sequencing Center for Infectious Disease"/>
            <person name="Ma L.-J."/>
            <person name="Dead R."/>
            <person name="Young S."/>
            <person name="Zeng Q."/>
            <person name="Koehrsen M."/>
            <person name="Alvarado L."/>
            <person name="Berlin A."/>
            <person name="Chapman S.B."/>
            <person name="Chen Z."/>
            <person name="Freedman E."/>
            <person name="Gellesch M."/>
            <person name="Goldberg J."/>
            <person name="Griggs A."/>
            <person name="Gujja S."/>
            <person name="Heilman E.R."/>
            <person name="Heiman D."/>
            <person name="Hepburn T."/>
            <person name="Howarth C."/>
            <person name="Jen D."/>
            <person name="Larson L."/>
            <person name="Mehta T."/>
            <person name="Neiman D."/>
            <person name="Pearson M."/>
            <person name="Roberts A."/>
            <person name="Saif S."/>
            <person name="Shea T."/>
            <person name="Shenoy N."/>
            <person name="Sisk P."/>
            <person name="Stolte C."/>
            <person name="Sykes S."/>
            <person name="Walk T."/>
            <person name="White J."/>
            <person name="Yandava C."/>
            <person name="Haas B."/>
            <person name="Nusbaum C."/>
            <person name="Birren B."/>
        </authorList>
    </citation>
    <scope>NUCLEOTIDE SEQUENCE</scope>
    <source>
        <strain evidence="2">ATCC 64411</strain>
    </source>
</reference>